<feature type="transmembrane region" description="Helical" evidence="9">
    <location>
        <begin position="96"/>
        <end position="118"/>
    </location>
</feature>
<dbReference type="GO" id="GO:0001508">
    <property type="term" value="P:action potential"/>
    <property type="evidence" value="ECO:0007669"/>
    <property type="project" value="TreeGrafter"/>
</dbReference>
<dbReference type="Proteomes" id="UP000061018">
    <property type="component" value="Chromosome"/>
</dbReference>
<feature type="transmembrane region" description="Helical" evidence="9">
    <location>
        <begin position="35"/>
        <end position="52"/>
    </location>
</feature>
<name>A0A0K2B0A9_STRA7</name>
<dbReference type="AlphaFoldDB" id="A0A0K2B0A9"/>
<evidence type="ECO:0000313" key="11">
    <source>
        <dbReference type="EMBL" id="AKZ58714.1"/>
    </source>
</evidence>
<dbReference type="InterPro" id="IPR013099">
    <property type="entry name" value="K_chnl_dom"/>
</dbReference>
<protein>
    <recommendedName>
        <fullName evidence="10">Potassium channel domain-containing protein</fullName>
    </recommendedName>
</protein>
<evidence type="ECO:0000256" key="3">
    <source>
        <dbReference type="ARBA" id="ARBA00022692"/>
    </source>
</evidence>
<dbReference type="RefSeq" id="WP_079030461.1">
    <property type="nucleotide sequence ID" value="NZ_CP012382.1"/>
</dbReference>
<feature type="transmembrane region" description="Helical" evidence="9">
    <location>
        <begin position="159"/>
        <end position="180"/>
    </location>
</feature>
<evidence type="ECO:0000256" key="6">
    <source>
        <dbReference type="ARBA" id="ARBA00023136"/>
    </source>
</evidence>
<keyword evidence="5" id="KW-0406">Ion transport</keyword>
<keyword evidence="7" id="KW-0407">Ion channel</keyword>
<keyword evidence="6 9" id="KW-0472">Membrane</keyword>
<comment type="subcellular location">
    <subcellularLocation>
        <location evidence="1">Membrane</location>
        <topology evidence="1">Multi-pass membrane protein</topology>
    </subcellularLocation>
</comment>
<dbReference type="SUPFAM" id="SSF81324">
    <property type="entry name" value="Voltage-gated potassium channels"/>
    <property type="match status" value="1"/>
</dbReference>
<dbReference type="PANTHER" id="PTHR11537:SF254">
    <property type="entry name" value="POTASSIUM VOLTAGE-GATED CHANNEL PROTEIN SHAB"/>
    <property type="match status" value="1"/>
</dbReference>
<feature type="region of interest" description="Disordered" evidence="8">
    <location>
        <begin position="1"/>
        <end position="26"/>
    </location>
</feature>
<evidence type="ECO:0000256" key="2">
    <source>
        <dbReference type="ARBA" id="ARBA00022448"/>
    </source>
</evidence>
<reference evidence="12" key="1">
    <citation type="journal article" date="2015" name="J. Biotechnol.">
        <title>Complete genome sequence of Streptomyces ambofaciens ATCC 23877, the spiramycin producer.</title>
        <authorList>
            <person name="Thibessard A."/>
            <person name="Haas D."/>
            <person name="Gerbaud C."/>
            <person name="Aigle B."/>
            <person name="Lautru S."/>
            <person name="Pernodet J.L."/>
            <person name="Leblond P."/>
        </authorList>
    </citation>
    <scope>NUCLEOTIDE SEQUENCE [LARGE SCALE GENOMIC DNA]</scope>
    <source>
        <strain evidence="12">ATCC 23877 / 3486 / DSM 40053 / JCM 4204 / NBRC 12836 / NRRL B-2516</strain>
    </source>
</reference>
<dbReference type="EMBL" id="CP012382">
    <property type="protein sequence ID" value="AKZ58714.1"/>
    <property type="molecule type" value="Genomic_DNA"/>
</dbReference>
<evidence type="ECO:0000256" key="1">
    <source>
        <dbReference type="ARBA" id="ARBA00004141"/>
    </source>
</evidence>
<dbReference type="PANTHER" id="PTHR11537">
    <property type="entry name" value="VOLTAGE-GATED POTASSIUM CHANNEL"/>
    <property type="match status" value="1"/>
</dbReference>
<evidence type="ECO:0000259" key="10">
    <source>
        <dbReference type="Pfam" id="PF07885"/>
    </source>
</evidence>
<evidence type="ECO:0000256" key="9">
    <source>
        <dbReference type="SAM" id="Phobius"/>
    </source>
</evidence>
<dbReference type="Pfam" id="PF07885">
    <property type="entry name" value="Ion_trans_2"/>
    <property type="match status" value="1"/>
</dbReference>
<accession>A0A0K2B0A9</accession>
<evidence type="ECO:0000256" key="7">
    <source>
        <dbReference type="ARBA" id="ARBA00023303"/>
    </source>
</evidence>
<dbReference type="Gene3D" id="1.10.287.70">
    <property type="match status" value="1"/>
</dbReference>
<feature type="domain" description="Potassium channel" evidence="10">
    <location>
        <begin position="104"/>
        <end position="184"/>
    </location>
</feature>
<dbReference type="KEGG" id="samb:SAM23877_5669"/>
<evidence type="ECO:0000313" key="12">
    <source>
        <dbReference type="Proteomes" id="UP000061018"/>
    </source>
</evidence>
<sequence>MTEHHRSGPRRPGRPRAGPPRTDPPRTAWRTVRPWLVRAGVTVAVVVAYFLLPLDHLGPRRPVLSWVLFALALTVVAVLLLRQIRHVFTNRPDSRPGAVLSLLIVLTVHIFSATYYALAKHEGEFVGLSTRVDALYFTIVTLATVGYGDITPSGQAARIVTVLQITYSFVFLTAAATALAQRLRDMVVRRTERDRRG</sequence>
<dbReference type="InterPro" id="IPR028325">
    <property type="entry name" value="VG_K_chnl"/>
</dbReference>
<dbReference type="GO" id="GO:0008076">
    <property type="term" value="C:voltage-gated potassium channel complex"/>
    <property type="evidence" value="ECO:0007669"/>
    <property type="project" value="InterPro"/>
</dbReference>
<feature type="transmembrane region" description="Helical" evidence="9">
    <location>
        <begin position="64"/>
        <end position="84"/>
    </location>
</feature>
<evidence type="ECO:0000256" key="4">
    <source>
        <dbReference type="ARBA" id="ARBA00022989"/>
    </source>
</evidence>
<evidence type="ECO:0000256" key="8">
    <source>
        <dbReference type="SAM" id="MobiDB-lite"/>
    </source>
</evidence>
<dbReference type="GO" id="GO:0005249">
    <property type="term" value="F:voltage-gated potassium channel activity"/>
    <property type="evidence" value="ECO:0007669"/>
    <property type="project" value="InterPro"/>
</dbReference>
<evidence type="ECO:0000256" key="5">
    <source>
        <dbReference type="ARBA" id="ARBA00023065"/>
    </source>
</evidence>
<gene>
    <name evidence="11" type="ORF">SAM23877_5669</name>
</gene>
<dbReference type="STRING" id="1889.SAM40697_5160"/>
<proteinExistence type="predicted"/>
<keyword evidence="2" id="KW-0813">Transport</keyword>
<keyword evidence="4 9" id="KW-1133">Transmembrane helix</keyword>
<organism evidence="11 12">
    <name type="scientific">Streptomyces ambofaciens (strain ATCC 23877 / 3486 / DSM 40053 / JCM 4204 / NBRC 12836 / NRRL B-2516)</name>
    <dbReference type="NCBI Taxonomy" id="278992"/>
    <lineage>
        <taxon>Bacteria</taxon>
        <taxon>Bacillati</taxon>
        <taxon>Actinomycetota</taxon>
        <taxon>Actinomycetes</taxon>
        <taxon>Kitasatosporales</taxon>
        <taxon>Streptomycetaceae</taxon>
        <taxon>Streptomyces</taxon>
    </lineage>
</organism>
<keyword evidence="3 9" id="KW-0812">Transmembrane</keyword>